<protein>
    <submittedName>
        <fullName evidence="3">Uncharacterized protein</fullName>
    </submittedName>
</protein>
<sequence length="82" mass="8071">MVDPSQEPATRKTADETSGSATRAGVPRWVKAGFVALVVVLLFVIMHLVAGPGGHGPGSHFGGQAPPVGVSAPDGPSTGGIG</sequence>
<gene>
    <name evidence="3" type="ORF">ABZ568_11695</name>
</gene>
<feature type="region of interest" description="Disordered" evidence="1">
    <location>
        <begin position="1"/>
        <end position="23"/>
    </location>
</feature>
<keyword evidence="2" id="KW-1133">Transmembrane helix</keyword>
<feature type="transmembrane region" description="Helical" evidence="2">
    <location>
        <begin position="29"/>
        <end position="50"/>
    </location>
</feature>
<keyword evidence="2" id="KW-0472">Membrane</keyword>
<evidence type="ECO:0000313" key="3">
    <source>
        <dbReference type="EMBL" id="MEU2267071.1"/>
    </source>
</evidence>
<name>A0ABV2XSU8_9ACTN</name>
<comment type="caution">
    <text evidence="3">The sequence shown here is derived from an EMBL/GenBank/DDBJ whole genome shotgun (WGS) entry which is preliminary data.</text>
</comment>
<dbReference type="RefSeq" id="WP_031120041.1">
    <property type="nucleotide sequence ID" value="NZ_JBEYBN010000012.1"/>
</dbReference>
<organism evidence="3 4">
    <name type="scientific">Streptomyces olindensis</name>
    <dbReference type="NCBI Taxonomy" id="358823"/>
    <lineage>
        <taxon>Bacteria</taxon>
        <taxon>Bacillati</taxon>
        <taxon>Actinomycetota</taxon>
        <taxon>Actinomycetes</taxon>
        <taxon>Kitasatosporales</taxon>
        <taxon>Streptomycetaceae</taxon>
        <taxon>Streptomyces</taxon>
    </lineage>
</organism>
<reference evidence="3 4" key="1">
    <citation type="submission" date="2024-06" db="EMBL/GenBank/DDBJ databases">
        <title>The Natural Products Discovery Center: Release of the First 8490 Sequenced Strains for Exploring Actinobacteria Biosynthetic Diversity.</title>
        <authorList>
            <person name="Kalkreuter E."/>
            <person name="Kautsar S.A."/>
            <person name="Yang D."/>
            <person name="Bader C.D."/>
            <person name="Teijaro C.N."/>
            <person name="Fluegel L."/>
            <person name="Davis C.M."/>
            <person name="Simpson J.R."/>
            <person name="Lauterbach L."/>
            <person name="Steele A.D."/>
            <person name="Gui C."/>
            <person name="Meng S."/>
            <person name="Li G."/>
            <person name="Viehrig K."/>
            <person name="Ye F."/>
            <person name="Su P."/>
            <person name="Kiefer A.F."/>
            <person name="Nichols A."/>
            <person name="Cepeda A.J."/>
            <person name="Yan W."/>
            <person name="Fan B."/>
            <person name="Jiang Y."/>
            <person name="Adhikari A."/>
            <person name="Zheng C.-J."/>
            <person name="Schuster L."/>
            <person name="Cowan T.M."/>
            <person name="Smanski M.J."/>
            <person name="Chevrette M.G."/>
            <person name="De Carvalho L.P.S."/>
            <person name="Shen B."/>
        </authorList>
    </citation>
    <scope>NUCLEOTIDE SEQUENCE [LARGE SCALE GENOMIC DNA]</scope>
    <source>
        <strain evidence="3 4">NPDC019583</strain>
    </source>
</reference>
<proteinExistence type="predicted"/>
<accession>A0ABV2XSU8</accession>
<feature type="region of interest" description="Disordered" evidence="1">
    <location>
        <begin position="55"/>
        <end position="82"/>
    </location>
</feature>
<evidence type="ECO:0000256" key="2">
    <source>
        <dbReference type="SAM" id="Phobius"/>
    </source>
</evidence>
<keyword evidence="2" id="KW-0812">Transmembrane</keyword>
<evidence type="ECO:0000256" key="1">
    <source>
        <dbReference type="SAM" id="MobiDB-lite"/>
    </source>
</evidence>
<keyword evidence="4" id="KW-1185">Reference proteome</keyword>
<dbReference type="EMBL" id="JBEYBN010000012">
    <property type="protein sequence ID" value="MEU2267071.1"/>
    <property type="molecule type" value="Genomic_DNA"/>
</dbReference>
<evidence type="ECO:0000313" key="4">
    <source>
        <dbReference type="Proteomes" id="UP001550603"/>
    </source>
</evidence>
<dbReference type="Proteomes" id="UP001550603">
    <property type="component" value="Unassembled WGS sequence"/>
</dbReference>